<accession>A0A7D9LHD4</accession>
<comment type="caution">
    <text evidence="1">The sequence shown here is derived from an EMBL/GenBank/DDBJ whole genome shotgun (WGS) entry which is preliminary data.</text>
</comment>
<proteinExistence type="predicted"/>
<feature type="non-terminal residue" evidence="1">
    <location>
        <position position="140"/>
    </location>
</feature>
<dbReference type="AlphaFoldDB" id="A0A7D9LHD4"/>
<sequence length="140" mass="16214">VENLAIFFKEINQTLSLMSPKNFPKERQQETLVLLNNLVYLVKDVKQHLKLNQVEVLSRLVECLISIIVLQKKGIDLEDESGNENESDENLSTPFQLADIPHEMSSLFEKQCEFVENFVNTKLSSFLENSDVTDWKQELQ</sequence>
<name>A0A7D9LHD4_PARCT</name>
<reference evidence="1" key="1">
    <citation type="submission" date="2020-04" db="EMBL/GenBank/DDBJ databases">
        <authorList>
            <person name="Alioto T."/>
            <person name="Alioto T."/>
            <person name="Gomez Garrido J."/>
        </authorList>
    </citation>
    <scope>NUCLEOTIDE SEQUENCE</scope>
    <source>
        <strain evidence="1">A484AB</strain>
    </source>
</reference>
<gene>
    <name evidence="1" type="ORF">PACLA_8A028206</name>
</gene>
<keyword evidence="2" id="KW-1185">Reference proteome</keyword>
<protein>
    <submittedName>
        <fullName evidence="1">Uncharacterized protein</fullName>
    </submittedName>
</protein>
<dbReference type="EMBL" id="CACRXK020018642">
    <property type="protein sequence ID" value="CAB4032731.1"/>
    <property type="molecule type" value="Genomic_DNA"/>
</dbReference>
<evidence type="ECO:0000313" key="2">
    <source>
        <dbReference type="Proteomes" id="UP001152795"/>
    </source>
</evidence>
<organism evidence="1 2">
    <name type="scientific">Paramuricea clavata</name>
    <name type="common">Red gorgonian</name>
    <name type="synonym">Violescent sea-whip</name>
    <dbReference type="NCBI Taxonomy" id="317549"/>
    <lineage>
        <taxon>Eukaryota</taxon>
        <taxon>Metazoa</taxon>
        <taxon>Cnidaria</taxon>
        <taxon>Anthozoa</taxon>
        <taxon>Octocorallia</taxon>
        <taxon>Malacalcyonacea</taxon>
        <taxon>Plexauridae</taxon>
        <taxon>Paramuricea</taxon>
    </lineage>
</organism>
<evidence type="ECO:0000313" key="1">
    <source>
        <dbReference type="EMBL" id="CAB4032731.1"/>
    </source>
</evidence>
<feature type="non-terminal residue" evidence="1">
    <location>
        <position position="1"/>
    </location>
</feature>
<dbReference type="Proteomes" id="UP001152795">
    <property type="component" value="Unassembled WGS sequence"/>
</dbReference>